<reference evidence="3 4" key="1">
    <citation type="journal article" date="2012" name="BMC Genomics">
        <title>Comparative genomic analysis and phylogenetic position of Theileria equi.</title>
        <authorList>
            <person name="Kappmeyer L.S."/>
            <person name="Thiagarajan M."/>
            <person name="Herndon D.R."/>
            <person name="Ramsay J.D."/>
            <person name="Caler E."/>
            <person name="Djikeng A."/>
            <person name="Gillespie J.J."/>
            <person name="Lau A.O."/>
            <person name="Roalson E.H."/>
            <person name="Silva J.C."/>
            <person name="Silva M.G."/>
            <person name="Suarez C.E."/>
            <person name="Ueti M.W."/>
            <person name="Nene V.M."/>
            <person name="Mealey R.H."/>
            <person name="Knowles D.P."/>
            <person name="Brayton K.A."/>
        </authorList>
    </citation>
    <scope>NUCLEOTIDE SEQUENCE [LARGE SCALE GENOMIC DNA]</scope>
    <source>
        <strain evidence="3 4">WA</strain>
    </source>
</reference>
<evidence type="ECO:0000256" key="1">
    <source>
        <dbReference type="SAM" id="MobiDB-lite"/>
    </source>
</evidence>
<dbReference type="RefSeq" id="XP_004833100.1">
    <property type="nucleotide sequence ID" value="XM_004833043.1"/>
</dbReference>
<sequence>MKVFAILYLFLLVELCHGGDGKKGDQKPEDLDNDPSDRPRGSYTRPSTNMTGGNDATLDLASPTVSIGKSFEYDYDHVQTRMVLPGDSFKLTKIVNGAEEVWNGGTDGRCTQVIISMKDGSPALVYLHKKDSSNRSSLTLLKNGSTWKVTDDYKGELKKLRRTPESVTDFTIKLEDKKDTDQCTVFGAMIYGLSVQFYFPKFGFHATEITHGEKSLWKGDNERALVIKLYKTGNSSLLLLSLRNAEDKCNLKRFESVGTEWNSIEKDAFHKKLHDARKAKKSAAQQAGKPNAPPAKHGSSYGTESSLSSGGGSGIDGSAKPEGNEASAQPRNS</sequence>
<dbReference type="GeneID" id="15806571"/>
<proteinExistence type="predicted"/>
<feature type="chain" id="PRO_5003953298" evidence="2">
    <location>
        <begin position="19"/>
        <end position="333"/>
    </location>
</feature>
<feature type="compositionally biased region" description="Basic and acidic residues" evidence="1">
    <location>
        <begin position="20"/>
        <end position="40"/>
    </location>
</feature>
<keyword evidence="4" id="KW-1185">Reference proteome</keyword>
<feature type="region of interest" description="Disordered" evidence="1">
    <location>
        <begin position="275"/>
        <end position="333"/>
    </location>
</feature>
<gene>
    <name evidence="3" type="ORF">BEWA_036840</name>
</gene>
<dbReference type="InterPro" id="IPR007480">
    <property type="entry name" value="DUF529"/>
</dbReference>
<dbReference type="Pfam" id="PF04385">
    <property type="entry name" value="FAINT"/>
    <property type="match status" value="1"/>
</dbReference>
<dbReference type="Proteomes" id="UP000031512">
    <property type="component" value="Unassembled WGS sequence"/>
</dbReference>
<keyword evidence="2" id="KW-0732">Signal</keyword>
<evidence type="ECO:0000313" key="3">
    <source>
        <dbReference type="EMBL" id="EKX73648.1"/>
    </source>
</evidence>
<accession>L1LEP3</accession>
<dbReference type="AlphaFoldDB" id="L1LEP3"/>
<comment type="caution">
    <text evidence="3">The sequence shown here is derived from an EMBL/GenBank/DDBJ whole genome shotgun (WGS) entry which is preliminary data.</text>
</comment>
<dbReference type="VEuPathDB" id="PiroplasmaDB:BEWA_036840"/>
<protein>
    <submittedName>
        <fullName evidence="3">Signal peptide containing protein</fullName>
    </submittedName>
</protein>
<dbReference type="EMBL" id="ACOU01000002">
    <property type="protein sequence ID" value="EKX73648.1"/>
    <property type="molecule type" value="Genomic_DNA"/>
</dbReference>
<feature type="signal peptide" evidence="2">
    <location>
        <begin position="1"/>
        <end position="18"/>
    </location>
</feature>
<feature type="compositionally biased region" description="Low complexity" evidence="1">
    <location>
        <begin position="298"/>
        <end position="308"/>
    </location>
</feature>
<organism evidence="3 4">
    <name type="scientific">Theileria equi strain WA</name>
    <dbReference type="NCBI Taxonomy" id="1537102"/>
    <lineage>
        <taxon>Eukaryota</taxon>
        <taxon>Sar</taxon>
        <taxon>Alveolata</taxon>
        <taxon>Apicomplexa</taxon>
        <taxon>Aconoidasida</taxon>
        <taxon>Piroplasmida</taxon>
        <taxon>Theileriidae</taxon>
        <taxon>Theileria</taxon>
    </lineage>
</organism>
<evidence type="ECO:0000313" key="4">
    <source>
        <dbReference type="Proteomes" id="UP000031512"/>
    </source>
</evidence>
<name>L1LEP3_THEEQ</name>
<dbReference type="KEGG" id="beq:BEWA_036840"/>
<feature type="compositionally biased region" description="Polar residues" evidence="1">
    <location>
        <begin position="44"/>
        <end position="54"/>
    </location>
</feature>
<evidence type="ECO:0000256" key="2">
    <source>
        <dbReference type="SAM" id="SignalP"/>
    </source>
</evidence>
<feature type="region of interest" description="Disordered" evidence="1">
    <location>
        <begin position="20"/>
        <end position="58"/>
    </location>
</feature>